<geneLocation type="plasmid" evidence="3 4">
    <name>pBIND01</name>
</geneLocation>
<dbReference type="Proteomes" id="UP000001695">
    <property type="component" value="Plasmid pBIND01"/>
</dbReference>
<dbReference type="InterPro" id="IPR008893">
    <property type="entry name" value="WGR_domain"/>
</dbReference>
<feature type="region of interest" description="Disordered" evidence="1">
    <location>
        <begin position="104"/>
        <end position="125"/>
    </location>
</feature>
<feature type="domain" description="WGR" evidence="2">
    <location>
        <begin position="7"/>
        <end position="68"/>
    </location>
</feature>
<protein>
    <recommendedName>
        <fullName evidence="2">WGR domain-containing protein</fullName>
    </recommendedName>
</protein>
<evidence type="ECO:0000256" key="1">
    <source>
        <dbReference type="SAM" id="MobiDB-lite"/>
    </source>
</evidence>
<dbReference type="Gene3D" id="2.20.140.10">
    <property type="entry name" value="WGR domain"/>
    <property type="match status" value="1"/>
</dbReference>
<keyword evidence="4" id="KW-1185">Reference proteome</keyword>
<dbReference type="EMBL" id="CP001017">
    <property type="protein sequence ID" value="ACB97300.1"/>
    <property type="molecule type" value="Genomic_DNA"/>
</dbReference>
<gene>
    <name evidence="3" type="ordered locus">Bind_3750</name>
</gene>
<name>B2ILA0_BEII9</name>
<feature type="compositionally biased region" description="Pro residues" evidence="1">
    <location>
        <begin position="104"/>
        <end position="118"/>
    </location>
</feature>
<evidence type="ECO:0000259" key="2">
    <source>
        <dbReference type="Pfam" id="PF05406"/>
    </source>
</evidence>
<dbReference type="OrthoDB" id="5801306at2"/>
<dbReference type="SUPFAM" id="SSF142921">
    <property type="entry name" value="WGR domain-like"/>
    <property type="match status" value="1"/>
</dbReference>
<dbReference type="Pfam" id="PF05406">
    <property type="entry name" value="WGR"/>
    <property type="match status" value="1"/>
</dbReference>
<dbReference type="KEGG" id="bid:Bind_3750"/>
<dbReference type="HOGENOM" id="CLU_1792685_0_0_5"/>
<dbReference type="InterPro" id="IPR049809">
    <property type="entry name" value="YehF/YfeS-like_WGR"/>
</dbReference>
<evidence type="ECO:0000313" key="4">
    <source>
        <dbReference type="Proteomes" id="UP000001695"/>
    </source>
</evidence>
<reference evidence="3 4" key="1">
    <citation type="submission" date="2008-03" db="EMBL/GenBank/DDBJ databases">
        <title>Complete sequence of plasmid1 of Beijerinckia indica subsp. indica ATCC 9039.</title>
        <authorList>
            <consortium name="US DOE Joint Genome Institute"/>
            <person name="Copeland A."/>
            <person name="Lucas S."/>
            <person name="Lapidus A."/>
            <person name="Glavina del Rio T."/>
            <person name="Dalin E."/>
            <person name="Tice H."/>
            <person name="Bruce D."/>
            <person name="Goodwin L."/>
            <person name="Pitluck S."/>
            <person name="LaButti K."/>
            <person name="Schmutz J."/>
            <person name="Larimer F."/>
            <person name="Land M."/>
            <person name="Hauser L."/>
            <person name="Kyrpides N."/>
            <person name="Mikhailova N."/>
            <person name="Dunfield P.F."/>
            <person name="Dedysh S.N."/>
            <person name="Liesack W."/>
            <person name="Saw J.H."/>
            <person name="Alam M."/>
            <person name="Chen Y."/>
            <person name="Murrell J.C."/>
            <person name="Richardson P."/>
        </authorList>
    </citation>
    <scope>NUCLEOTIDE SEQUENCE [LARGE SCALE GENOMIC DNA]</scope>
    <source>
        <strain evidence="4">ATCC 9039 / DSM 1715 / NCIMB 8712</strain>
        <plasmid evidence="3 4">pBIND01</plasmid>
    </source>
</reference>
<accession>B2ILA0</accession>
<dbReference type="CDD" id="cd07996">
    <property type="entry name" value="WGR_MMR_like"/>
    <property type="match status" value="1"/>
</dbReference>
<dbReference type="InterPro" id="IPR036930">
    <property type="entry name" value="WGR_dom_sf"/>
</dbReference>
<evidence type="ECO:0000313" key="3">
    <source>
        <dbReference type="EMBL" id="ACB97300.1"/>
    </source>
</evidence>
<keyword evidence="3" id="KW-0614">Plasmid</keyword>
<organism evidence="3 4">
    <name type="scientific">Beijerinckia indica subsp. indica (strain ATCC 9039 / DSM 1715 / NCIMB 8712)</name>
    <dbReference type="NCBI Taxonomy" id="395963"/>
    <lineage>
        <taxon>Bacteria</taxon>
        <taxon>Pseudomonadati</taxon>
        <taxon>Pseudomonadota</taxon>
        <taxon>Alphaproteobacteria</taxon>
        <taxon>Hyphomicrobiales</taxon>
        <taxon>Beijerinckiaceae</taxon>
        <taxon>Beijerinckia</taxon>
    </lineage>
</organism>
<dbReference type="RefSeq" id="WP_012382913.1">
    <property type="nucleotide sequence ID" value="NC_010580.1"/>
</dbReference>
<sequence length="144" mass="16149">MEELAILLEARAPDLNRHRFWRVRIDRDLFGCWNARVTFGRIGGAGRTLRYDFEDQDEARAFVRKGLKRRQGAPRRCGVAYRLVEASGNAEDLLSREIWAPACEPPTPSRPALPPSGPKPGALLSPALAPTLWDWLRARSKSGS</sequence>
<proteinExistence type="predicted"/>
<dbReference type="AlphaFoldDB" id="B2ILA0"/>